<evidence type="ECO:0000313" key="1">
    <source>
        <dbReference type="EMBL" id="CCC46625.1"/>
    </source>
</evidence>
<accession>G0TRQ3</accession>
<dbReference type="AlphaFoldDB" id="G0TRQ3"/>
<proteinExistence type="predicted"/>
<organism evidence="1">
    <name type="scientific">Trypanosoma vivax (strain Y486)</name>
    <dbReference type="NCBI Taxonomy" id="1055687"/>
    <lineage>
        <taxon>Eukaryota</taxon>
        <taxon>Discoba</taxon>
        <taxon>Euglenozoa</taxon>
        <taxon>Kinetoplastea</taxon>
        <taxon>Metakinetoplastina</taxon>
        <taxon>Trypanosomatida</taxon>
        <taxon>Trypanosomatidae</taxon>
        <taxon>Trypanosoma</taxon>
        <taxon>Duttonella</taxon>
    </lineage>
</organism>
<gene>
    <name evidence="1" type="ORF">TVY486_0200440</name>
</gene>
<sequence>MCVGLALRGQWRGFQRATNGAIAQTTLLLRRWKTQKQPNDRPRHRYVARSADSAAELRRTAFLRYVRDESSPFTGLGSSSPNFVEAAVCAGAAGRNGATRHVLETIDVRPPQCNTAEEDDVRFGVNESVEGKPGALKRTSAEKRFKSRDFTETLDDPWSRGRQDLRRLQHYTVNGMKAMQKQRLQVEFQRSVAVLHDILAGFKAASMPPDGCNERSGRNSNGAASGVGKRLMMSEAVRFKRLHQLRDTTNRLTIAHFALLPRTRVLEFLDLVSQIVVQAGCPQVTAHGYVVRQAVKALFSARDMPPATASGKNENPYSLNCSGGQDAALHAIHYYKLLRCVLLLPAPEAVRITGDSGILMSVEEFCVRRLCSALNSTEPTECFLDRVSALPLGSHKAVRVVSWCMRCTSSASVTSLSRQSRWSKGGSSVVPPLSSSLPPAADLRIPFGVGKEYTQSVLANFVRLADLEKGRSNEAGEGSAQLRITGTTDARSDTELCVRDLAVLCCAVVYYKITTADALEVLVGSVPLCALHVDELTGHELGCVMMAFATLNYHGDLTKHAIFEKLAHPTNVSGRGVQMQTNFYLLLAKRACQLGEGLHEDDAARVLRALDVAGIEDLELKSSLSSAMRFKALRRPSLFASR</sequence>
<dbReference type="EMBL" id="HE573018">
    <property type="protein sequence ID" value="CCC46625.1"/>
    <property type="molecule type" value="Genomic_DNA"/>
</dbReference>
<reference evidence="1" key="1">
    <citation type="journal article" date="2012" name="Proc. Natl. Acad. Sci. U.S.A.">
        <title>Antigenic diversity is generated by distinct evolutionary mechanisms in African trypanosome species.</title>
        <authorList>
            <person name="Jackson A.P."/>
            <person name="Berry A."/>
            <person name="Aslett M."/>
            <person name="Allison H.C."/>
            <person name="Burton P."/>
            <person name="Vavrova-Anderson J."/>
            <person name="Brown R."/>
            <person name="Browne H."/>
            <person name="Corton N."/>
            <person name="Hauser H."/>
            <person name="Gamble J."/>
            <person name="Gilderthorp R."/>
            <person name="Marcello L."/>
            <person name="McQuillan J."/>
            <person name="Otto T.D."/>
            <person name="Quail M.A."/>
            <person name="Sanders M.J."/>
            <person name="van Tonder A."/>
            <person name="Ginger M.L."/>
            <person name="Field M.C."/>
            <person name="Barry J.D."/>
            <person name="Hertz-Fowler C."/>
            <person name="Berriman M."/>
        </authorList>
    </citation>
    <scope>NUCLEOTIDE SEQUENCE</scope>
    <source>
        <strain evidence="1">Y486</strain>
    </source>
</reference>
<protein>
    <submittedName>
        <fullName evidence="1">Uncharacterized protein</fullName>
    </submittedName>
</protein>
<name>G0TRQ3_TRYVY</name>
<dbReference type="OMA" id="VYYKITT"/>
<dbReference type="VEuPathDB" id="TriTrypDB:TvY486_0200440"/>